<feature type="domain" description="GIY-YIG" evidence="1">
    <location>
        <begin position="80"/>
        <end position="135"/>
    </location>
</feature>
<keyword evidence="3" id="KW-1185">Reference proteome</keyword>
<dbReference type="InterPro" id="IPR000305">
    <property type="entry name" value="GIY-YIG_endonuc"/>
</dbReference>
<evidence type="ECO:0000313" key="2">
    <source>
        <dbReference type="EMBL" id="KYQ52890.1"/>
    </source>
</evidence>
<dbReference type="InterPro" id="IPR035901">
    <property type="entry name" value="GIY-YIG_endonuc_sf"/>
</dbReference>
<evidence type="ECO:0000313" key="3">
    <source>
        <dbReference type="Proteomes" id="UP000075809"/>
    </source>
</evidence>
<reference evidence="2 3" key="1">
    <citation type="submission" date="2015-09" db="EMBL/GenBank/DDBJ databases">
        <title>Trachymyrmex zeteki WGS genome.</title>
        <authorList>
            <person name="Nygaard S."/>
            <person name="Hu H."/>
            <person name="Boomsma J."/>
            <person name="Zhang G."/>
        </authorList>
    </citation>
    <scope>NUCLEOTIDE SEQUENCE [LARGE SCALE GENOMIC DNA]</scope>
    <source>
        <strain evidence="2">Tzet28-1</strain>
        <tissue evidence="2">Whole body</tissue>
    </source>
</reference>
<dbReference type="Pfam" id="PF01541">
    <property type="entry name" value="GIY-YIG"/>
    <property type="match status" value="1"/>
</dbReference>
<evidence type="ECO:0000259" key="1">
    <source>
        <dbReference type="PROSITE" id="PS50164"/>
    </source>
</evidence>
<accession>A0A151WYA8</accession>
<dbReference type="Proteomes" id="UP000075809">
    <property type="component" value="Unassembled WGS sequence"/>
</dbReference>
<feature type="non-terminal residue" evidence="2">
    <location>
        <position position="1"/>
    </location>
</feature>
<proteinExistence type="predicted"/>
<dbReference type="STRING" id="64791.A0A151WYA8"/>
<organism evidence="2 3">
    <name type="scientific">Mycetomoellerius zeteki</name>
    <dbReference type="NCBI Taxonomy" id="64791"/>
    <lineage>
        <taxon>Eukaryota</taxon>
        <taxon>Metazoa</taxon>
        <taxon>Ecdysozoa</taxon>
        <taxon>Arthropoda</taxon>
        <taxon>Hexapoda</taxon>
        <taxon>Insecta</taxon>
        <taxon>Pterygota</taxon>
        <taxon>Neoptera</taxon>
        <taxon>Endopterygota</taxon>
        <taxon>Hymenoptera</taxon>
        <taxon>Apocrita</taxon>
        <taxon>Aculeata</taxon>
        <taxon>Formicoidea</taxon>
        <taxon>Formicidae</taxon>
        <taxon>Myrmicinae</taxon>
        <taxon>Mycetomoellerius</taxon>
    </lineage>
</organism>
<sequence>FDCFNRTNTFVADKQVINCDTINKVNNNKKFFTVPFIPIISDKIKRFLKHVPCVKMAYRGINKLNKFIKAQKDRLLQSSQSNLVYRIDCKDCDAPYVGQTSSCLKTRINEHRNHINRNTTQLSVKTFTINIHVIV</sequence>
<dbReference type="EMBL" id="KQ982650">
    <property type="protein sequence ID" value="KYQ52890.1"/>
    <property type="molecule type" value="Genomic_DNA"/>
</dbReference>
<dbReference type="Gene3D" id="3.40.1440.10">
    <property type="entry name" value="GIY-YIG endonuclease"/>
    <property type="match status" value="1"/>
</dbReference>
<dbReference type="PROSITE" id="PS50164">
    <property type="entry name" value="GIY_YIG"/>
    <property type="match status" value="1"/>
</dbReference>
<protein>
    <recommendedName>
        <fullName evidence="1">GIY-YIG domain-containing protein</fullName>
    </recommendedName>
</protein>
<name>A0A151WYA8_9HYME</name>
<gene>
    <name evidence="2" type="ORF">ALC60_07968</name>
</gene>
<dbReference type="AlphaFoldDB" id="A0A151WYA8"/>